<dbReference type="AlphaFoldDB" id="B2IHM1"/>
<reference evidence="4 5" key="2">
    <citation type="journal article" date="2010" name="J. Bacteriol.">
        <title>Complete genome sequence of Beijerinckia indica subsp. indica.</title>
        <authorList>
            <person name="Tamas I."/>
            <person name="Dedysh S.N."/>
            <person name="Liesack W."/>
            <person name="Stott M.B."/>
            <person name="Alam M."/>
            <person name="Murrell J.C."/>
            <person name="Dunfield P.F."/>
        </authorList>
    </citation>
    <scope>NUCLEOTIDE SEQUENCE [LARGE SCALE GENOMIC DNA]</scope>
    <source>
        <strain evidence="5">ATCC 9039 / DSM 1715 / NCIMB 8712</strain>
    </source>
</reference>
<comment type="similarity">
    <text evidence="1">Belongs to the SdhE FAD assembly factor family.</text>
</comment>
<dbReference type="EMBL" id="CP001016">
    <property type="protein sequence ID" value="ACB94542.1"/>
    <property type="molecule type" value="Genomic_DNA"/>
</dbReference>
<dbReference type="InterPro" id="IPR005631">
    <property type="entry name" value="SDH"/>
</dbReference>
<evidence type="ECO:0000313" key="5">
    <source>
        <dbReference type="Proteomes" id="UP000001695"/>
    </source>
</evidence>
<dbReference type="HOGENOM" id="CLU_103054_1_0_5"/>
<evidence type="ECO:0000313" key="4">
    <source>
        <dbReference type="EMBL" id="ACB94542.1"/>
    </source>
</evidence>
<reference evidence="5" key="1">
    <citation type="submission" date="2008-03" db="EMBL/GenBank/DDBJ databases">
        <title>Complete sequence of chromosome of Beijerinckia indica subsp. indica ATCC 9039.</title>
        <authorList>
            <consortium name="US DOE Joint Genome Institute"/>
            <person name="Copeland A."/>
            <person name="Lucas S."/>
            <person name="Lapidus A."/>
            <person name="Glavina del Rio T."/>
            <person name="Dalin E."/>
            <person name="Tice H."/>
            <person name="Bruce D."/>
            <person name="Goodwin L."/>
            <person name="Pitluck S."/>
            <person name="LaButti K."/>
            <person name="Schmutz J."/>
            <person name="Larimer F."/>
            <person name="Land M."/>
            <person name="Hauser L."/>
            <person name="Kyrpides N."/>
            <person name="Mikhailova N."/>
            <person name="Dunfield P.F."/>
            <person name="Dedysh S.N."/>
            <person name="Liesack W."/>
            <person name="Saw J.H."/>
            <person name="Alam M."/>
            <person name="Chen Y."/>
            <person name="Murrell J.C."/>
            <person name="Richardson P."/>
        </authorList>
    </citation>
    <scope>NUCLEOTIDE SEQUENCE [LARGE SCALE GENOMIC DNA]</scope>
    <source>
        <strain evidence="5">ATCC 9039 / DSM 1715 / NCIMB 8712</strain>
    </source>
</reference>
<accession>B2IHM1</accession>
<sequence length="98" mass="11358">MSGMQPQATHLDTRRRRIQFRAWHRGMREMDLLLGGFVDSELAKLSDAELDDLEHLMDALDRDLFTWLTGEVALPADYDTPMFHKILAFHTHSSPIHL</sequence>
<gene>
    <name evidence="4" type="ordered locus">Bind_0893</name>
</gene>
<keyword evidence="3" id="KW-0143">Chaperone</keyword>
<dbReference type="GO" id="GO:0006099">
    <property type="term" value="P:tricarboxylic acid cycle"/>
    <property type="evidence" value="ECO:0007669"/>
    <property type="project" value="TreeGrafter"/>
</dbReference>
<evidence type="ECO:0000256" key="3">
    <source>
        <dbReference type="ARBA" id="ARBA00023186"/>
    </source>
</evidence>
<organism evidence="4 5">
    <name type="scientific">Beijerinckia indica subsp. indica (strain ATCC 9039 / DSM 1715 / NCIMB 8712)</name>
    <dbReference type="NCBI Taxonomy" id="395963"/>
    <lineage>
        <taxon>Bacteria</taxon>
        <taxon>Pseudomonadati</taxon>
        <taxon>Pseudomonadota</taxon>
        <taxon>Alphaproteobacteria</taxon>
        <taxon>Hyphomicrobiales</taxon>
        <taxon>Beijerinckiaceae</taxon>
        <taxon>Beijerinckia</taxon>
    </lineage>
</organism>
<dbReference type="SUPFAM" id="SSF109910">
    <property type="entry name" value="YgfY-like"/>
    <property type="match status" value="1"/>
</dbReference>
<dbReference type="OrthoDB" id="9807264at2"/>
<dbReference type="Proteomes" id="UP000001695">
    <property type="component" value="Chromosome"/>
</dbReference>
<dbReference type="RefSeq" id="WP_012383899.1">
    <property type="nucleotide sequence ID" value="NC_010581.1"/>
</dbReference>
<dbReference type="PANTHER" id="PTHR12469:SF2">
    <property type="entry name" value="SUCCINATE DEHYDROGENASE ASSEMBLY FACTOR 2, MITOCHONDRIAL"/>
    <property type="match status" value="1"/>
</dbReference>
<evidence type="ECO:0000256" key="1">
    <source>
        <dbReference type="ARBA" id="ARBA00008571"/>
    </source>
</evidence>
<protein>
    <recommendedName>
        <fullName evidence="2">FAD assembly factor SdhE</fullName>
    </recommendedName>
</protein>
<dbReference type="InterPro" id="IPR036714">
    <property type="entry name" value="SDH_sf"/>
</dbReference>
<dbReference type="Gene3D" id="1.10.150.250">
    <property type="entry name" value="Flavinator of succinate dehydrogenase"/>
    <property type="match status" value="1"/>
</dbReference>
<dbReference type="Pfam" id="PF03937">
    <property type="entry name" value="Sdh5"/>
    <property type="match status" value="1"/>
</dbReference>
<proteinExistence type="inferred from homology"/>
<dbReference type="eggNOG" id="COG2938">
    <property type="taxonomic scope" value="Bacteria"/>
</dbReference>
<keyword evidence="5" id="KW-1185">Reference proteome</keyword>
<dbReference type="KEGG" id="bid:Bind_0893"/>
<name>B2IHM1_BEII9</name>
<dbReference type="STRING" id="395963.Bind_0893"/>
<dbReference type="PANTHER" id="PTHR12469">
    <property type="entry name" value="PROTEIN EMI5 HOMOLOG, MITOCHONDRIAL"/>
    <property type="match status" value="1"/>
</dbReference>
<evidence type="ECO:0000256" key="2">
    <source>
        <dbReference type="ARBA" id="ARBA00019418"/>
    </source>
</evidence>